<evidence type="ECO:0000313" key="2">
    <source>
        <dbReference type="EMBL" id="EUA84997.1"/>
    </source>
</evidence>
<reference evidence="2" key="1">
    <citation type="submission" date="2014-01" db="EMBL/GenBank/DDBJ databases">
        <authorList>
            <person name="Brown-Elliot B."/>
            <person name="Wallace R."/>
            <person name="Lenaerts A."/>
            <person name="Ordway D."/>
            <person name="DeGroote M.A."/>
            <person name="Parker T."/>
            <person name="Sizemore C."/>
            <person name="Tallon L.J."/>
            <person name="Sadzewicz L.K."/>
            <person name="Sengamalay N."/>
            <person name="Fraser C.M."/>
            <person name="Hine E."/>
            <person name="Shefchek K.A."/>
            <person name="Das S.P."/>
            <person name="Tettelin H."/>
        </authorList>
    </citation>
    <scope>NUCLEOTIDE SEQUENCE [LARGE SCALE GENOMIC DNA]</scope>
    <source>
        <strain evidence="2">4042</strain>
    </source>
</reference>
<proteinExistence type="predicted"/>
<accession>X8EVQ9</accession>
<name>X8EVQ9_MYCXE</name>
<organism evidence="2">
    <name type="scientific">Mycobacterium xenopi 4042</name>
    <dbReference type="NCBI Taxonomy" id="1299334"/>
    <lineage>
        <taxon>Bacteria</taxon>
        <taxon>Bacillati</taxon>
        <taxon>Actinomycetota</taxon>
        <taxon>Actinomycetes</taxon>
        <taxon>Mycobacteriales</taxon>
        <taxon>Mycobacteriaceae</taxon>
        <taxon>Mycobacterium</taxon>
    </lineage>
</organism>
<feature type="non-terminal residue" evidence="2">
    <location>
        <position position="198"/>
    </location>
</feature>
<evidence type="ECO:0000256" key="1">
    <source>
        <dbReference type="SAM" id="MobiDB-lite"/>
    </source>
</evidence>
<gene>
    <name evidence="2" type="ORF">I553_8425</name>
</gene>
<comment type="caution">
    <text evidence="2">The sequence shown here is derived from an EMBL/GenBank/DDBJ whole genome shotgun (WGS) entry which is preliminary data.</text>
</comment>
<dbReference type="AlphaFoldDB" id="X8EVQ9"/>
<sequence>MAGWRSNREVAALHRRGDDESMATKMSDLLGGVLASLRYEPTEKRLRVCLDDELVADTAVGCWSGSRVGWCRPTPCRSRISRRGWSTSKPRHIRETSAAGPAVASAAHSCPGAVFDVVVDDLRRAPPRSARRSRSGDYVVLASARSSGGRRRADRGAPARPVQTHRHRGQHPPRPLELQAVAGRIVAPDAAVRDAAAG</sequence>
<dbReference type="EMBL" id="JAOB01000003">
    <property type="protein sequence ID" value="EUA84997.1"/>
    <property type="molecule type" value="Genomic_DNA"/>
</dbReference>
<feature type="region of interest" description="Disordered" evidence="1">
    <location>
        <begin position="126"/>
        <end position="177"/>
    </location>
</feature>
<protein>
    <submittedName>
        <fullName evidence="2">Uncharacterized protein</fullName>
    </submittedName>
</protein>